<feature type="transmembrane region" description="Helical" evidence="2">
    <location>
        <begin position="6"/>
        <end position="28"/>
    </location>
</feature>
<feature type="coiled-coil region" evidence="1">
    <location>
        <begin position="25"/>
        <end position="59"/>
    </location>
</feature>
<evidence type="ECO:0000256" key="1">
    <source>
        <dbReference type="SAM" id="Coils"/>
    </source>
</evidence>
<sequence length="196" mass="21761">MGFKFSFVRYLFLSVIIVSVGCSGLSGLREENLLLSKRIQELETEQYMLESERRSLEEMLQGTGATVNVKDGKIAVMLPSSVFFNSGQATLKKKAKSSLTKVGNAIKNDFPYGTIRVEGHTDSDPIKRTRSLYASNWELSAKRAASVLHFLVGKCGLDSNRLYIAGFGEYQPIASNNTKKGKTQNRRVEIVILASR</sequence>
<dbReference type="Pfam" id="PF00691">
    <property type="entry name" value="OmpA"/>
    <property type="match status" value="1"/>
</dbReference>
<evidence type="ECO:0000313" key="4">
    <source>
        <dbReference type="EMBL" id="KKL03602.1"/>
    </source>
</evidence>
<dbReference type="CDD" id="cd07185">
    <property type="entry name" value="OmpA_C-like"/>
    <property type="match status" value="1"/>
</dbReference>
<dbReference type="AlphaFoldDB" id="A0A0F9APP9"/>
<comment type="caution">
    <text evidence="4">The sequence shown here is derived from an EMBL/GenBank/DDBJ whole genome shotgun (WGS) entry which is preliminary data.</text>
</comment>
<keyword evidence="1" id="KW-0175">Coiled coil</keyword>
<name>A0A0F9APP9_9ZZZZ</name>
<feature type="domain" description="OmpA-like" evidence="3">
    <location>
        <begin position="71"/>
        <end position="196"/>
    </location>
</feature>
<dbReference type="InterPro" id="IPR036737">
    <property type="entry name" value="OmpA-like_sf"/>
</dbReference>
<keyword evidence="2" id="KW-1133">Transmembrane helix</keyword>
<dbReference type="PROSITE" id="PS51123">
    <property type="entry name" value="OMPA_2"/>
    <property type="match status" value="1"/>
</dbReference>
<keyword evidence="2" id="KW-0472">Membrane</keyword>
<dbReference type="InterPro" id="IPR050330">
    <property type="entry name" value="Bact_OuterMem_StrucFunc"/>
</dbReference>
<dbReference type="InterPro" id="IPR006665">
    <property type="entry name" value="OmpA-like"/>
</dbReference>
<dbReference type="Gene3D" id="3.30.1330.60">
    <property type="entry name" value="OmpA-like domain"/>
    <property type="match status" value="1"/>
</dbReference>
<gene>
    <name evidence="4" type="ORF">LCGC14_2624490</name>
</gene>
<dbReference type="PANTHER" id="PTHR30329">
    <property type="entry name" value="STATOR ELEMENT OF FLAGELLAR MOTOR COMPLEX"/>
    <property type="match status" value="1"/>
</dbReference>
<proteinExistence type="predicted"/>
<evidence type="ECO:0000259" key="3">
    <source>
        <dbReference type="PROSITE" id="PS51123"/>
    </source>
</evidence>
<keyword evidence="2" id="KW-0812">Transmembrane</keyword>
<organism evidence="4">
    <name type="scientific">marine sediment metagenome</name>
    <dbReference type="NCBI Taxonomy" id="412755"/>
    <lineage>
        <taxon>unclassified sequences</taxon>
        <taxon>metagenomes</taxon>
        <taxon>ecological metagenomes</taxon>
    </lineage>
</organism>
<evidence type="ECO:0000256" key="2">
    <source>
        <dbReference type="SAM" id="Phobius"/>
    </source>
</evidence>
<dbReference type="EMBL" id="LAZR01044861">
    <property type="protein sequence ID" value="KKL03602.1"/>
    <property type="molecule type" value="Genomic_DNA"/>
</dbReference>
<reference evidence="4" key="1">
    <citation type="journal article" date="2015" name="Nature">
        <title>Complex archaea that bridge the gap between prokaryotes and eukaryotes.</title>
        <authorList>
            <person name="Spang A."/>
            <person name="Saw J.H."/>
            <person name="Jorgensen S.L."/>
            <person name="Zaremba-Niedzwiedzka K."/>
            <person name="Martijn J."/>
            <person name="Lind A.E."/>
            <person name="van Eijk R."/>
            <person name="Schleper C."/>
            <person name="Guy L."/>
            <person name="Ettema T.J."/>
        </authorList>
    </citation>
    <scope>NUCLEOTIDE SEQUENCE</scope>
</reference>
<dbReference type="PROSITE" id="PS51257">
    <property type="entry name" value="PROKAR_LIPOPROTEIN"/>
    <property type="match status" value="1"/>
</dbReference>
<dbReference type="PANTHER" id="PTHR30329:SF21">
    <property type="entry name" value="LIPOPROTEIN YIAD-RELATED"/>
    <property type="match status" value="1"/>
</dbReference>
<dbReference type="SUPFAM" id="SSF103088">
    <property type="entry name" value="OmpA-like"/>
    <property type="match status" value="1"/>
</dbReference>
<protein>
    <recommendedName>
        <fullName evidence="3">OmpA-like domain-containing protein</fullName>
    </recommendedName>
</protein>
<accession>A0A0F9APP9</accession>